<dbReference type="PANTHER" id="PTHR28049:SF1">
    <property type="entry name" value="DSC E3 UBIQUITIN LIGASE COMPLEX SUBUNIT 3"/>
    <property type="match status" value="1"/>
</dbReference>
<accession>A0A1E4S623</accession>
<keyword evidence="7" id="KW-1185">Reference proteome</keyword>
<organism evidence="4 6">
    <name type="scientific">Cyberlindnera jadinii (strain ATCC 18201 / CBS 1600 / BCRC 20928 / JCM 3617 / NBRC 0987 / NRRL Y-1542)</name>
    <name type="common">Torula yeast</name>
    <name type="synonym">Candida utilis</name>
    <dbReference type="NCBI Taxonomy" id="983966"/>
    <lineage>
        <taxon>Eukaryota</taxon>
        <taxon>Fungi</taxon>
        <taxon>Dikarya</taxon>
        <taxon>Ascomycota</taxon>
        <taxon>Saccharomycotina</taxon>
        <taxon>Saccharomycetes</taxon>
        <taxon>Phaffomycetales</taxon>
        <taxon>Phaffomycetaceae</taxon>
        <taxon>Cyberlindnera</taxon>
    </lineage>
</organism>
<feature type="domain" description="DSC E3 ubiquitin ligase complex subunit 3 ubiquitin-like" evidence="2">
    <location>
        <begin position="7"/>
        <end position="96"/>
    </location>
</feature>
<evidence type="ECO:0008006" key="8">
    <source>
        <dbReference type="Google" id="ProtNLM"/>
    </source>
</evidence>
<keyword evidence="1" id="KW-1133">Transmembrane helix</keyword>
<accession>A0A0H5C0R5</accession>
<dbReference type="InterPro" id="IPR025390">
    <property type="entry name" value="Dsc3_C"/>
</dbReference>
<name>A0A0H5C0R5_CYBJN</name>
<dbReference type="EMBL" id="CDQK01000002">
    <property type="protein sequence ID" value="CEP21380.1"/>
    <property type="molecule type" value="Genomic_DNA"/>
</dbReference>
<feature type="domain" description="DSC E3 ubiquitin ligase complex subunit 3 C-terminal" evidence="3">
    <location>
        <begin position="123"/>
        <end position="244"/>
    </location>
</feature>
<reference evidence="4" key="1">
    <citation type="submission" date="2014-12" db="EMBL/GenBank/DDBJ databases">
        <authorList>
            <person name="Jaenicke S."/>
        </authorList>
    </citation>
    <scope>NUCLEOTIDE SEQUENCE [LARGE SCALE GENOMIC DNA]</scope>
    <source>
        <strain evidence="4">CBS1600</strain>
    </source>
</reference>
<evidence type="ECO:0000259" key="2">
    <source>
        <dbReference type="Pfam" id="PF10302"/>
    </source>
</evidence>
<evidence type="ECO:0000259" key="3">
    <source>
        <dbReference type="Pfam" id="PF13373"/>
    </source>
</evidence>
<dbReference type="Pfam" id="PF10302">
    <property type="entry name" value="Dsc3_N"/>
    <property type="match status" value="1"/>
</dbReference>
<dbReference type="Pfam" id="PF13373">
    <property type="entry name" value="Dsc3_C"/>
    <property type="match status" value="1"/>
</dbReference>
<keyword evidence="1" id="KW-0472">Membrane</keyword>
<reference evidence="6" key="2">
    <citation type="journal article" date="2015" name="J. Biotechnol.">
        <title>The structure of the Cyberlindnera jadinii genome and its relation to Candida utilis analyzed by the occurrence of single nucleotide polymorphisms.</title>
        <authorList>
            <person name="Rupp O."/>
            <person name="Brinkrolf K."/>
            <person name="Buerth C."/>
            <person name="Kunigo M."/>
            <person name="Schneider J."/>
            <person name="Jaenicke S."/>
            <person name="Goesmann A."/>
            <person name="Puehler A."/>
            <person name="Jaeger K.-E."/>
            <person name="Ernst J.F."/>
        </authorList>
    </citation>
    <scope>NUCLEOTIDE SEQUENCE [LARGE SCALE GENOMIC DNA]</scope>
    <source>
        <strain evidence="6">ATCC 18201 / CBS 1600 / BCRC 20928 / JCM 3617 / NBRC 0987 / NRRL Y-1542</strain>
    </source>
</reference>
<dbReference type="OMA" id="RIYVNCS"/>
<evidence type="ECO:0000313" key="6">
    <source>
        <dbReference type="Proteomes" id="UP000038830"/>
    </source>
</evidence>
<evidence type="ECO:0000313" key="7">
    <source>
        <dbReference type="Proteomes" id="UP000094389"/>
    </source>
</evidence>
<reference evidence="5 7" key="3">
    <citation type="journal article" date="2016" name="Proc. Natl. Acad. Sci. U.S.A.">
        <title>Comparative genomics of biotechnologically important yeasts.</title>
        <authorList>
            <person name="Riley R."/>
            <person name="Haridas S."/>
            <person name="Wolfe K.H."/>
            <person name="Lopes M.R."/>
            <person name="Hittinger C.T."/>
            <person name="Goeker M."/>
            <person name="Salamov A.A."/>
            <person name="Wisecaver J.H."/>
            <person name="Long T.M."/>
            <person name="Calvey C.H."/>
            <person name="Aerts A.L."/>
            <person name="Barry K.W."/>
            <person name="Choi C."/>
            <person name="Clum A."/>
            <person name="Coughlan A.Y."/>
            <person name="Deshpande S."/>
            <person name="Douglass A.P."/>
            <person name="Hanson S.J."/>
            <person name="Klenk H.-P."/>
            <person name="LaButti K.M."/>
            <person name="Lapidus A."/>
            <person name="Lindquist E.A."/>
            <person name="Lipzen A.M."/>
            <person name="Meier-Kolthoff J.P."/>
            <person name="Ohm R.A."/>
            <person name="Otillar R.P."/>
            <person name="Pangilinan J.L."/>
            <person name="Peng Y."/>
            <person name="Rokas A."/>
            <person name="Rosa C.A."/>
            <person name="Scheuner C."/>
            <person name="Sibirny A.A."/>
            <person name="Slot J.C."/>
            <person name="Stielow J.B."/>
            <person name="Sun H."/>
            <person name="Kurtzman C.P."/>
            <person name="Blackwell M."/>
            <person name="Grigoriev I.V."/>
            <person name="Jeffries T.W."/>
        </authorList>
    </citation>
    <scope>NUCLEOTIDE SEQUENCE [LARGE SCALE GENOMIC DNA]</scope>
    <source>
        <strain evidence="7">ATCC 18201 / CBS 1600 / BCRC 20928 / JCM 3617 / NBRC 0987 / NRRL Y-1542</strain>
        <strain evidence="5">NRRL Y-1542</strain>
    </source>
</reference>
<feature type="transmembrane region" description="Helical" evidence="1">
    <location>
        <begin position="228"/>
        <end position="246"/>
    </location>
</feature>
<dbReference type="GO" id="GO:0005783">
    <property type="term" value="C:endoplasmic reticulum"/>
    <property type="evidence" value="ECO:0007669"/>
    <property type="project" value="TreeGrafter"/>
</dbReference>
<keyword evidence="1" id="KW-0812">Transmembrane</keyword>
<evidence type="ECO:0000313" key="5">
    <source>
        <dbReference type="EMBL" id="ODV74964.1"/>
    </source>
</evidence>
<gene>
    <name evidence="4" type="ORF">BN1211_1466</name>
    <name evidence="5" type="ORF">CYBJADRAFT_171972</name>
</gene>
<evidence type="ECO:0000313" key="4">
    <source>
        <dbReference type="EMBL" id="CEP21380.1"/>
    </source>
</evidence>
<dbReference type="InterPro" id="IPR045226">
    <property type="entry name" value="Dsc3"/>
</dbReference>
<feature type="transmembrane region" description="Helical" evidence="1">
    <location>
        <begin position="198"/>
        <end position="216"/>
    </location>
</feature>
<proteinExistence type="predicted"/>
<protein>
    <recommendedName>
        <fullName evidence="8">DSC E3 ubiquitin ligase complex subunit 3 C-terminal domain-containing protein</fullName>
    </recommendedName>
</protein>
<dbReference type="Proteomes" id="UP000038830">
    <property type="component" value="Unassembled WGS sequence"/>
</dbReference>
<dbReference type="InterPro" id="IPR019413">
    <property type="entry name" value="Dsc3_ub-like_dom"/>
</dbReference>
<dbReference type="AlphaFoldDB" id="A0A0H5C0R5"/>
<dbReference type="PANTHER" id="PTHR28049">
    <property type="entry name" value="TRANSMEMBRANE PROTEIN YOR223W"/>
    <property type="match status" value="1"/>
</dbReference>
<dbReference type="EMBL" id="KV453927">
    <property type="protein sequence ID" value="ODV74964.1"/>
    <property type="molecule type" value="Genomic_DNA"/>
</dbReference>
<dbReference type="GO" id="GO:0044695">
    <property type="term" value="C:Dsc E3 ubiquitin ligase complex"/>
    <property type="evidence" value="ECO:0007669"/>
    <property type="project" value="InterPro"/>
</dbReference>
<dbReference type="Proteomes" id="UP000094389">
    <property type="component" value="Unassembled WGS sequence"/>
</dbReference>
<sequence length="247" mass="28132">MSDNNIVIVIRFSTASYPDLELPPVEPSQLTLPWLRKNVRMKLSDLRNKRLRFILSGRVINESTNLVDEYNRYIRFQSEDDGVDKKFYIHCLIGDILTQQELAKENEMDNKVQEQSTTPAPVGFDRLQNAGFSQEDINMLRRQFRQLYGDLPQVQNEADIRQLEERWIDSSVNHEIDDFNVATANGGSGSMMSGNVDLLVGVLIGCLCGVLSVFLLMTGKLFNKRQKIAIVAGIIVNFSFALVRQWS</sequence>
<evidence type="ECO:0000256" key="1">
    <source>
        <dbReference type="SAM" id="Phobius"/>
    </source>
</evidence>
<dbReference type="OrthoDB" id="2556122at2759"/>